<evidence type="ECO:0000256" key="9">
    <source>
        <dbReference type="ARBA" id="ARBA00023136"/>
    </source>
</evidence>
<evidence type="ECO:0000256" key="1">
    <source>
        <dbReference type="ARBA" id="ARBA00004141"/>
    </source>
</evidence>
<keyword evidence="3 12" id="KW-0813">Transport</keyword>
<keyword evidence="7" id="KW-0915">Sodium</keyword>
<keyword evidence="15" id="KW-1185">Reference proteome</keyword>
<dbReference type="Pfam" id="PF00858">
    <property type="entry name" value="ASC"/>
    <property type="match status" value="1"/>
</dbReference>
<sequence length="466" mass="54030">MTEEAKEPDPKCMVRKKLAECIRGPNLIKTLIIMVCIGVVVQQISVCIKKLIDKPITTYTHFDFNKTLLYPSVTFCREPPYKFDKMQEYGLYGHPRFTSTWRNFDFENIDLDEMWGNITYDANDMFVQYGLNASRDNVELKATYGFINGRCYTMTPKVRTNHATKQLGYAITLQHTPEDIETTTSIYPPGYHVFIHYWKEPYTEVTVYNGGMVESLYVNVGETLEVKLKVDQYQMINYDDDPCISRSNYSANECTTKYVWDQTIKAAGCSGPWMDSDVPRCKNYTSMRNLITAYMNTHESHHCTDCPRICSSYIYNGFVTDRQKFYHWDTTATQWCIKAGPAALQTHVRACVQDNYKTSSNLLFIYFNSMMVSVYEERFNYDWNIFVADLGGSVGFLLGLSVIGLMKMFGKTWRTFIQPFLRCDKDSSRKHSKTSIATIDVKNLDQDYIGKCGWNEKTCRTEIMDR</sequence>
<dbReference type="Proteomes" id="UP001154114">
    <property type="component" value="Chromosome 14"/>
</dbReference>
<evidence type="ECO:0000256" key="3">
    <source>
        <dbReference type="ARBA" id="ARBA00022448"/>
    </source>
</evidence>
<dbReference type="Gene3D" id="1.10.287.770">
    <property type="entry name" value="YojJ-like"/>
    <property type="match status" value="1"/>
</dbReference>
<dbReference type="OrthoDB" id="7939651at2759"/>
<keyword evidence="10 12" id="KW-0739">Sodium transport</keyword>
<evidence type="ECO:0000256" key="4">
    <source>
        <dbReference type="ARBA" id="ARBA00022461"/>
    </source>
</evidence>
<name>A0A9P0BSA7_CHRIL</name>
<dbReference type="EMBL" id="LR824017">
    <property type="protein sequence ID" value="CAH0585934.1"/>
    <property type="molecule type" value="Genomic_DNA"/>
</dbReference>
<evidence type="ECO:0000256" key="5">
    <source>
        <dbReference type="ARBA" id="ARBA00022692"/>
    </source>
</evidence>
<comment type="subcellular location">
    <subcellularLocation>
        <location evidence="1">Membrane</location>
        <topology evidence="1">Multi-pass membrane protein</topology>
    </subcellularLocation>
</comment>
<keyword evidence="9 13" id="KW-0472">Membrane</keyword>
<keyword evidence="6 13" id="KW-1133">Transmembrane helix</keyword>
<dbReference type="GO" id="GO:0015280">
    <property type="term" value="F:ligand-gated sodium channel activity"/>
    <property type="evidence" value="ECO:0007669"/>
    <property type="project" value="TreeGrafter"/>
</dbReference>
<evidence type="ECO:0000256" key="10">
    <source>
        <dbReference type="ARBA" id="ARBA00023201"/>
    </source>
</evidence>
<accession>A0A9P0BSA7</accession>
<dbReference type="AlphaFoldDB" id="A0A9P0BSA7"/>
<feature type="transmembrane region" description="Helical" evidence="13">
    <location>
        <begin position="383"/>
        <end position="406"/>
    </location>
</feature>
<dbReference type="GO" id="GO:0005886">
    <property type="term" value="C:plasma membrane"/>
    <property type="evidence" value="ECO:0007669"/>
    <property type="project" value="TreeGrafter"/>
</dbReference>
<keyword evidence="5 12" id="KW-0812">Transmembrane</keyword>
<evidence type="ECO:0000256" key="11">
    <source>
        <dbReference type="ARBA" id="ARBA00023303"/>
    </source>
</evidence>
<proteinExistence type="inferred from homology"/>
<organism evidence="14 15">
    <name type="scientific">Chrysodeixis includens</name>
    <name type="common">Soybean looper</name>
    <name type="synonym">Pseudoplusia includens</name>
    <dbReference type="NCBI Taxonomy" id="689277"/>
    <lineage>
        <taxon>Eukaryota</taxon>
        <taxon>Metazoa</taxon>
        <taxon>Ecdysozoa</taxon>
        <taxon>Arthropoda</taxon>
        <taxon>Hexapoda</taxon>
        <taxon>Insecta</taxon>
        <taxon>Pterygota</taxon>
        <taxon>Neoptera</taxon>
        <taxon>Endopterygota</taxon>
        <taxon>Lepidoptera</taxon>
        <taxon>Glossata</taxon>
        <taxon>Ditrysia</taxon>
        <taxon>Noctuoidea</taxon>
        <taxon>Noctuidae</taxon>
        <taxon>Plusiinae</taxon>
        <taxon>Chrysodeixis</taxon>
    </lineage>
</organism>
<reference evidence="14" key="1">
    <citation type="submission" date="2021-12" db="EMBL/GenBank/DDBJ databases">
        <authorList>
            <person name="King R."/>
        </authorList>
    </citation>
    <scope>NUCLEOTIDE SEQUENCE</scope>
</reference>
<gene>
    <name evidence="14" type="ORF">CINC_LOCUS3203</name>
</gene>
<evidence type="ECO:0000313" key="14">
    <source>
        <dbReference type="EMBL" id="CAH0585934.1"/>
    </source>
</evidence>
<evidence type="ECO:0000313" key="15">
    <source>
        <dbReference type="Proteomes" id="UP001154114"/>
    </source>
</evidence>
<evidence type="ECO:0000256" key="2">
    <source>
        <dbReference type="ARBA" id="ARBA00007193"/>
    </source>
</evidence>
<keyword evidence="11 12" id="KW-0407">Ion channel</keyword>
<comment type="similarity">
    <text evidence="2 12">Belongs to the amiloride-sensitive sodium channel (TC 1.A.6) family.</text>
</comment>
<evidence type="ECO:0000256" key="7">
    <source>
        <dbReference type="ARBA" id="ARBA00023053"/>
    </source>
</evidence>
<protein>
    <submittedName>
        <fullName evidence="14">Uncharacterized protein</fullName>
    </submittedName>
</protein>
<keyword evidence="8 12" id="KW-0406">Ion transport</keyword>
<keyword evidence="4 12" id="KW-0894">Sodium channel</keyword>
<evidence type="ECO:0000256" key="12">
    <source>
        <dbReference type="RuleBase" id="RU000679"/>
    </source>
</evidence>
<evidence type="ECO:0000256" key="6">
    <source>
        <dbReference type="ARBA" id="ARBA00022989"/>
    </source>
</evidence>
<dbReference type="PANTHER" id="PTHR11690">
    <property type="entry name" value="AMILORIDE-SENSITIVE SODIUM CHANNEL-RELATED"/>
    <property type="match status" value="1"/>
</dbReference>
<evidence type="ECO:0000256" key="8">
    <source>
        <dbReference type="ARBA" id="ARBA00023065"/>
    </source>
</evidence>
<evidence type="ECO:0000256" key="13">
    <source>
        <dbReference type="SAM" id="Phobius"/>
    </source>
</evidence>
<dbReference type="PANTHER" id="PTHR11690:SF248">
    <property type="entry name" value="PICKPOCKET 17, ISOFORM A"/>
    <property type="match status" value="1"/>
</dbReference>
<dbReference type="InterPro" id="IPR001873">
    <property type="entry name" value="ENaC"/>
</dbReference>